<dbReference type="InterPro" id="IPR036388">
    <property type="entry name" value="WH-like_DNA-bd_sf"/>
</dbReference>
<feature type="domain" description="Myb-like" evidence="7">
    <location>
        <begin position="683"/>
        <end position="725"/>
    </location>
</feature>
<evidence type="ECO:0000313" key="12">
    <source>
        <dbReference type="Proteomes" id="UP001151518"/>
    </source>
</evidence>
<dbReference type="InterPro" id="IPR049898">
    <property type="entry name" value="MARR_BRCT_CHROMO"/>
</dbReference>
<dbReference type="Pfam" id="PF16495">
    <property type="entry name" value="SWIRM-assoc_1"/>
    <property type="match status" value="1"/>
</dbReference>
<dbReference type="PANTHER" id="PTHR12802:SF41">
    <property type="entry name" value="BRAHMA ASSOCIATED PROTEIN 155 KDA"/>
    <property type="match status" value="1"/>
</dbReference>
<dbReference type="AlphaFoldDB" id="A0A9W8G9J5"/>
<feature type="compositionally biased region" description="Basic and acidic residues" evidence="6">
    <location>
        <begin position="844"/>
        <end position="856"/>
    </location>
</feature>
<evidence type="ECO:0000259" key="7">
    <source>
        <dbReference type="PROSITE" id="PS50090"/>
    </source>
</evidence>
<dbReference type="InterPro" id="IPR001005">
    <property type="entry name" value="SANT/Myb"/>
</dbReference>
<feature type="compositionally biased region" description="Low complexity" evidence="6">
    <location>
        <begin position="1004"/>
        <end position="1022"/>
    </location>
</feature>
<keyword evidence="5" id="KW-0175">Coiled coil</keyword>
<dbReference type="GO" id="GO:0003677">
    <property type="term" value="F:DNA binding"/>
    <property type="evidence" value="ECO:0007669"/>
    <property type="project" value="UniProtKB-KW"/>
</dbReference>
<name>A0A9W8G9J5_9FUNG</name>
<feature type="compositionally biased region" description="Basic and acidic residues" evidence="6">
    <location>
        <begin position="371"/>
        <end position="385"/>
    </location>
</feature>
<dbReference type="InterPro" id="IPR007526">
    <property type="entry name" value="SWIRM"/>
</dbReference>
<feature type="compositionally biased region" description="Basic and acidic residues" evidence="6">
    <location>
        <begin position="311"/>
        <end position="324"/>
    </location>
</feature>
<dbReference type="GO" id="GO:0006355">
    <property type="term" value="P:regulation of DNA-templated transcription"/>
    <property type="evidence" value="ECO:0007669"/>
    <property type="project" value="UniProtKB-ARBA"/>
</dbReference>
<feature type="domain" description="SWIRM" evidence="8">
    <location>
        <begin position="428"/>
        <end position="525"/>
    </location>
</feature>
<dbReference type="PROSITE" id="PS50934">
    <property type="entry name" value="SWIRM"/>
    <property type="match status" value="1"/>
</dbReference>
<comment type="caution">
    <text evidence="11">The sequence shown here is derived from an EMBL/GenBank/DDBJ whole genome shotgun (WGS) entry which is preliminary data.</text>
</comment>
<dbReference type="Pfam" id="PF04433">
    <property type="entry name" value="SWIRM"/>
    <property type="match status" value="1"/>
</dbReference>
<evidence type="ECO:0000256" key="3">
    <source>
        <dbReference type="ARBA" id="ARBA00023163"/>
    </source>
</evidence>
<dbReference type="SUPFAM" id="SSF46689">
    <property type="entry name" value="Homeodomain-like"/>
    <property type="match status" value="2"/>
</dbReference>
<evidence type="ECO:0000256" key="2">
    <source>
        <dbReference type="ARBA" id="ARBA00023125"/>
    </source>
</evidence>
<evidence type="ECO:0000256" key="6">
    <source>
        <dbReference type="SAM" id="MobiDB-lite"/>
    </source>
</evidence>
<dbReference type="InterPro" id="IPR032451">
    <property type="entry name" value="SMARCC_C"/>
</dbReference>
<evidence type="ECO:0000256" key="4">
    <source>
        <dbReference type="ARBA" id="ARBA00023242"/>
    </source>
</evidence>
<feature type="region of interest" description="Disordered" evidence="6">
    <location>
        <begin position="783"/>
        <end position="874"/>
    </location>
</feature>
<dbReference type="EMBL" id="JANBTW010000015">
    <property type="protein sequence ID" value="KAJ2679038.1"/>
    <property type="molecule type" value="Genomic_DNA"/>
</dbReference>
<accession>A0A9W8G9J5</accession>
<dbReference type="Gene3D" id="1.10.10.60">
    <property type="entry name" value="Homeodomain-like"/>
    <property type="match status" value="1"/>
</dbReference>
<dbReference type="InterPro" id="IPR017884">
    <property type="entry name" value="SANT_dom"/>
</dbReference>
<feature type="domain" description="SANT" evidence="9">
    <location>
        <begin position="678"/>
        <end position="729"/>
    </location>
</feature>
<dbReference type="Proteomes" id="UP001151518">
    <property type="component" value="Unassembled WGS sequence"/>
</dbReference>
<feature type="region of interest" description="Disordered" evidence="6">
    <location>
        <begin position="1176"/>
        <end position="1202"/>
    </location>
</feature>
<feature type="compositionally biased region" description="Acidic residues" evidence="6">
    <location>
        <begin position="1243"/>
        <end position="1260"/>
    </location>
</feature>
<evidence type="ECO:0000256" key="1">
    <source>
        <dbReference type="ARBA" id="ARBA00023015"/>
    </source>
</evidence>
<keyword evidence="1" id="KW-0805">Transcription regulation</keyword>
<dbReference type="PROSITE" id="PS52032">
    <property type="entry name" value="MARR_BRCT_CHROMO"/>
    <property type="match status" value="1"/>
</dbReference>
<dbReference type="CDD" id="cd00167">
    <property type="entry name" value="SANT"/>
    <property type="match status" value="1"/>
</dbReference>
<sequence length="1267" mass="136666">MASKGPQACQRETWDAYYASSDVIERFEGIVDSIVTEAEIAASTAPTAADVPQINAELLSKTTHNIQVAQENVYGKNAKAETKGYKLPTSLFSVPQSGVVEQSSLYNILSAAIEYSVLHSIELGNPDWAISNSDGDPSVARGLLEAVRLKLADNKQIPIVNVYFNNNIAQEKQQGLSDIVRALGGRVVDSQEDATHVVDNIEVKGSFSDVAGGDSEREDVWFRTLEKRDSQVLVHWWYTPDSYDAWLPAEPPYNAEPEDAAERTGTWHVSLQWLEDSSKFNELMNEEDYESNSASDSVPGSANSTKRRAHALLEGEEKRLRVDGDNSDAPDGVEVHNIQDNQPGTGNRKRNEFEPLPHGELANVLGEDNEDVNKEDDNSMDVDKDKEEEEEDKNKKGEDGQDESGPVDEQLQREEDARRLLVEQTQEVIIPSYAAWFNLSSIHENERRALPEFFNSRNMSKTPTIYKEYRNFMVNSYRLNPSEYLTVTACRRNLAGDVCAIMRVHAFLEQWGLINYQSDADSRPSTIGPPFTGHFRISADTPRGLVPFQPSISSAQLAGGKKATDSGLPMPQTSAGGLGTPVAGGLALRKNIYDSPTIATEAAKSAREINAAEPPATTKDVFCHTCGVNCTSAYYHCIRNLRQRVDLCAPCYLDGRFPGTLSSSDFVKLTESTAKQPGSGDDWTDQETLMLLEGIEMYDDDWNRIAEHIGTRSREECVLHFLKLPIEDPYDVAPLKDTRGSQDATMPFSRADNPVMSVVAFLASNVNPGVAAAAAKAALAELTKPSSDSTSNNVDSTTTSASGADEDSTKEQEKVDEQQAEQKIDVDTEKKEPAEGNGMEIDGEENKYDTSNDTKDNGTTAGTQKESSTDLPPKSQLEYAASVALGAAAAKAAKLAEYEERQLENMVHRAVELQMSKLELKMRQFEEMETALEQERKDLARQRQQLVEECWALKKKMALFESGAASRIADAHSSNVFQANDNVSQISQQPTAPPPKPVTPPAPAHQESQEQQQPQVSTQEAFVETSAVDAAAIAPASLPPAPNNTEAPAAVMAVSTLPDANFTTPNAGVSPSIDGNENGDAAANPANAAAVVASVVSPSLPTTTAAFGQNTASISSTLLATEDNTINSSLPMQIASTPATSEVTGAAIMSVPDPALTMPSADVNVSDIHDNVAEEQDTEGDSIMDSVATPAPSTPSQANNISGSDIAAIPAAVDASATTIMPAATAATVEPSSASINEAFGTNDDENDTAERMDVDDDVEQQAPSAE</sequence>
<dbReference type="SUPFAM" id="SSF52113">
    <property type="entry name" value="BRCT domain"/>
    <property type="match status" value="1"/>
</dbReference>
<proteinExistence type="predicted"/>
<keyword evidence="3" id="KW-0804">Transcription</keyword>
<dbReference type="InterPro" id="IPR009057">
    <property type="entry name" value="Homeodomain-like_sf"/>
</dbReference>
<dbReference type="Gene3D" id="3.40.50.10190">
    <property type="entry name" value="BRCT domain"/>
    <property type="match status" value="1"/>
</dbReference>
<dbReference type="Gene3D" id="1.10.10.10">
    <property type="entry name" value="Winged helix-like DNA-binding domain superfamily/Winged helix DNA-binding domain"/>
    <property type="match status" value="1"/>
</dbReference>
<keyword evidence="4" id="KW-0539">Nucleus</keyword>
<gene>
    <name evidence="11" type="primary">ssr2</name>
    <name evidence="11" type="ORF">GGI25_001810</name>
</gene>
<dbReference type="OrthoDB" id="118550at2759"/>
<feature type="compositionally biased region" description="Basic and acidic residues" evidence="6">
    <location>
        <begin position="807"/>
        <end position="834"/>
    </location>
</feature>
<evidence type="ECO:0000256" key="5">
    <source>
        <dbReference type="SAM" id="Coils"/>
    </source>
</evidence>
<dbReference type="InterPro" id="IPR036420">
    <property type="entry name" value="BRCT_dom_sf"/>
</dbReference>
<feature type="compositionally biased region" description="Low complexity" evidence="6">
    <location>
        <begin position="783"/>
        <end position="802"/>
    </location>
</feature>
<protein>
    <submittedName>
        <fullName evidence="11">SWI/SNF and RSC complex subunit Ssr2</fullName>
    </submittedName>
</protein>
<evidence type="ECO:0000259" key="8">
    <source>
        <dbReference type="PROSITE" id="PS50934"/>
    </source>
</evidence>
<feature type="region of interest" description="Disordered" evidence="6">
    <location>
        <begin position="1226"/>
        <end position="1267"/>
    </location>
</feature>
<dbReference type="SMART" id="SM00717">
    <property type="entry name" value="SANT"/>
    <property type="match status" value="1"/>
</dbReference>
<dbReference type="FunFam" id="1.10.10.60:FF:000014">
    <property type="entry name" value="SWI/SNF complex subunit SMARCC2 isoform C"/>
    <property type="match status" value="1"/>
</dbReference>
<dbReference type="Pfam" id="PF00249">
    <property type="entry name" value="Myb_DNA-binding"/>
    <property type="match status" value="1"/>
</dbReference>
<feature type="compositionally biased region" description="Polar residues" evidence="6">
    <location>
        <begin position="291"/>
        <end position="304"/>
    </location>
</feature>
<dbReference type="GO" id="GO:0016514">
    <property type="term" value="C:SWI/SNF complex"/>
    <property type="evidence" value="ECO:0007669"/>
    <property type="project" value="TreeGrafter"/>
</dbReference>
<evidence type="ECO:0000259" key="10">
    <source>
        <dbReference type="PROSITE" id="PS52032"/>
    </source>
</evidence>
<feature type="region of interest" description="Disordered" evidence="6">
    <location>
        <begin position="984"/>
        <end position="1022"/>
    </location>
</feature>
<evidence type="ECO:0000313" key="11">
    <source>
        <dbReference type="EMBL" id="KAJ2679038.1"/>
    </source>
</evidence>
<dbReference type="PROSITE" id="PS50090">
    <property type="entry name" value="MYB_LIKE"/>
    <property type="match status" value="1"/>
</dbReference>
<feature type="compositionally biased region" description="Polar residues" evidence="6">
    <location>
        <begin position="857"/>
        <end position="870"/>
    </location>
</feature>
<feature type="compositionally biased region" description="Pro residues" evidence="6">
    <location>
        <begin position="991"/>
        <end position="1003"/>
    </location>
</feature>
<dbReference type="FunFam" id="1.10.10.10:FF:000020">
    <property type="entry name" value="SWI/SNF complex subunit SMARCC2 isoform c"/>
    <property type="match status" value="1"/>
</dbReference>
<reference evidence="11" key="1">
    <citation type="submission" date="2022-07" db="EMBL/GenBank/DDBJ databases">
        <title>Phylogenomic reconstructions and comparative analyses of Kickxellomycotina fungi.</title>
        <authorList>
            <person name="Reynolds N.K."/>
            <person name="Stajich J.E."/>
            <person name="Barry K."/>
            <person name="Grigoriev I.V."/>
            <person name="Crous P."/>
            <person name="Smith M.E."/>
        </authorList>
    </citation>
    <scope>NUCLEOTIDE SEQUENCE</scope>
    <source>
        <strain evidence="11">NRRL 3115</strain>
    </source>
</reference>
<feature type="domain" description="Chromo" evidence="10">
    <location>
        <begin position="1"/>
        <end position="311"/>
    </location>
</feature>
<organism evidence="11 12">
    <name type="scientific">Coemansia spiralis</name>
    <dbReference type="NCBI Taxonomy" id="417178"/>
    <lineage>
        <taxon>Eukaryota</taxon>
        <taxon>Fungi</taxon>
        <taxon>Fungi incertae sedis</taxon>
        <taxon>Zoopagomycota</taxon>
        <taxon>Kickxellomycotina</taxon>
        <taxon>Kickxellomycetes</taxon>
        <taxon>Kickxellales</taxon>
        <taxon>Kickxellaceae</taxon>
        <taxon>Coemansia</taxon>
    </lineage>
</organism>
<dbReference type="PROSITE" id="PS51293">
    <property type="entry name" value="SANT"/>
    <property type="match status" value="1"/>
</dbReference>
<feature type="coiled-coil region" evidence="5">
    <location>
        <begin position="908"/>
        <end position="956"/>
    </location>
</feature>
<feature type="region of interest" description="Disordered" evidence="6">
    <location>
        <begin position="286"/>
        <end position="412"/>
    </location>
</feature>
<dbReference type="PANTHER" id="PTHR12802">
    <property type="entry name" value="SWI/SNF COMPLEX-RELATED"/>
    <property type="match status" value="1"/>
</dbReference>
<evidence type="ECO:0000259" key="9">
    <source>
        <dbReference type="PROSITE" id="PS51293"/>
    </source>
</evidence>
<keyword evidence="2" id="KW-0238">DNA-binding</keyword>